<keyword evidence="2" id="KW-0472">Membrane</keyword>
<keyword evidence="2" id="KW-1133">Transmembrane helix</keyword>
<name>D5A919_PICSI</name>
<reference evidence="3" key="1">
    <citation type="submission" date="2010-04" db="EMBL/GenBank/DDBJ databases">
        <authorList>
            <person name="Reid K.E."/>
            <person name="Liao N."/>
            <person name="Chan S."/>
            <person name="Docking R."/>
            <person name="Taylor G."/>
            <person name="Moore R."/>
            <person name="Mayo M."/>
            <person name="Munro S."/>
            <person name="King J."/>
            <person name="Yanchuk A."/>
            <person name="Holt R."/>
            <person name="Jones S."/>
            <person name="Marra M."/>
            <person name="Ritland C.E."/>
            <person name="Ritland K."/>
            <person name="Bohlmann J."/>
        </authorList>
    </citation>
    <scope>NUCLEOTIDE SEQUENCE</scope>
    <source>
        <tissue evidence="3">Buds collected with no treatment. Collection October 2007</tissue>
    </source>
</reference>
<feature type="compositionally biased region" description="Basic residues" evidence="1">
    <location>
        <begin position="160"/>
        <end position="170"/>
    </location>
</feature>
<dbReference type="EMBL" id="BT122670">
    <property type="protein sequence ID" value="ADE76038.1"/>
    <property type="molecule type" value="mRNA"/>
</dbReference>
<evidence type="ECO:0000256" key="2">
    <source>
        <dbReference type="SAM" id="Phobius"/>
    </source>
</evidence>
<feature type="compositionally biased region" description="Basic and acidic residues" evidence="1">
    <location>
        <begin position="171"/>
        <end position="182"/>
    </location>
</feature>
<feature type="region of interest" description="Disordered" evidence="1">
    <location>
        <begin position="160"/>
        <end position="182"/>
    </location>
</feature>
<feature type="transmembrane region" description="Helical" evidence="2">
    <location>
        <begin position="37"/>
        <end position="62"/>
    </location>
</feature>
<dbReference type="AlphaFoldDB" id="D5A919"/>
<evidence type="ECO:0000313" key="3">
    <source>
        <dbReference type="EMBL" id="ADE76038.1"/>
    </source>
</evidence>
<dbReference type="PANTHER" id="PTHR35102">
    <property type="entry name" value="E3 UBIQUITIN-PROTEIN LIGASE"/>
    <property type="match status" value="1"/>
</dbReference>
<protein>
    <submittedName>
        <fullName evidence="3">Uncharacterized protein</fullName>
    </submittedName>
</protein>
<evidence type="ECO:0000256" key="1">
    <source>
        <dbReference type="SAM" id="MobiDB-lite"/>
    </source>
</evidence>
<dbReference type="PANTHER" id="PTHR35102:SF1">
    <property type="entry name" value="E3 UBIQUITIN-PROTEIN LIGASE"/>
    <property type="match status" value="1"/>
</dbReference>
<organism evidence="3">
    <name type="scientific">Picea sitchensis</name>
    <name type="common">Sitka spruce</name>
    <name type="synonym">Pinus sitchensis</name>
    <dbReference type="NCBI Taxonomy" id="3332"/>
    <lineage>
        <taxon>Eukaryota</taxon>
        <taxon>Viridiplantae</taxon>
        <taxon>Streptophyta</taxon>
        <taxon>Embryophyta</taxon>
        <taxon>Tracheophyta</taxon>
        <taxon>Spermatophyta</taxon>
        <taxon>Pinopsida</taxon>
        <taxon>Pinidae</taxon>
        <taxon>Conifers I</taxon>
        <taxon>Pinales</taxon>
        <taxon>Pinaceae</taxon>
        <taxon>Picea</taxon>
    </lineage>
</organism>
<accession>D5A919</accession>
<keyword evidence="2" id="KW-0812">Transmembrane</keyword>
<feature type="transmembrane region" description="Helical" evidence="2">
    <location>
        <begin position="124"/>
        <end position="147"/>
    </location>
</feature>
<sequence>MGSPGPGWAGWARGKLDPLLVILKKGAEPKQLALSSALGITLGIFPICGTTVILCGVAAALLGSSIHTPTLMLANFVAMPIELSLAVPFLRLGEVISGGAHFALSSDALRMVITGQASRDVLLGVLHVLIGWAVTAPFILVVLYVVFIPCFKILVRKFSSHPPSPKKTHHPQPEPKPKIRDV</sequence>
<proteinExistence type="evidence at transcript level"/>